<dbReference type="PANTHER" id="PTHR43859:SF2">
    <property type="entry name" value="BUTYRATE--COA LIGASE AAE11, PEROXISOMAL"/>
    <property type="match status" value="1"/>
</dbReference>
<dbReference type="GO" id="GO:0009698">
    <property type="term" value="P:phenylpropanoid metabolic process"/>
    <property type="evidence" value="ECO:0007669"/>
    <property type="project" value="UniProtKB-KW"/>
</dbReference>
<evidence type="ECO:0000313" key="6">
    <source>
        <dbReference type="EMBL" id="PWA38657.1"/>
    </source>
</evidence>
<dbReference type="OrthoDB" id="10253115at2759"/>
<evidence type="ECO:0000259" key="5">
    <source>
        <dbReference type="Pfam" id="PF00501"/>
    </source>
</evidence>
<evidence type="ECO:0000313" key="7">
    <source>
        <dbReference type="Proteomes" id="UP000245207"/>
    </source>
</evidence>
<dbReference type="Proteomes" id="UP000245207">
    <property type="component" value="Unassembled WGS sequence"/>
</dbReference>
<accession>A0A2U1KPF5</accession>
<evidence type="ECO:0000256" key="4">
    <source>
        <dbReference type="ARBA" id="ARBA00023051"/>
    </source>
</evidence>
<evidence type="ECO:0000256" key="2">
    <source>
        <dbReference type="ARBA" id="ARBA00006432"/>
    </source>
</evidence>
<comment type="similarity">
    <text evidence="2">Belongs to the ATP-dependent AMP-binding enzyme family.</text>
</comment>
<dbReference type="InterPro" id="IPR020845">
    <property type="entry name" value="AMP-binding_CS"/>
</dbReference>
<dbReference type="SUPFAM" id="SSF56801">
    <property type="entry name" value="Acetyl-CoA synthetase-like"/>
    <property type="match status" value="1"/>
</dbReference>
<dbReference type="InterPro" id="IPR000873">
    <property type="entry name" value="AMP-dep_synth/lig_dom"/>
</dbReference>
<evidence type="ECO:0000256" key="3">
    <source>
        <dbReference type="ARBA" id="ARBA00022598"/>
    </source>
</evidence>
<protein>
    <submittedName>
        <fullName evidence="6">AMP-binding, conserved site-containing protein</fullName>
    </submittedName>
</protein>
<organism evidence="6 7">
    <name type="scientific">Artemisia annua</name>
    <name type="common">Sweet wormwood</name>
    <dbReference type="NCBI Taxonomy" id="35608"/>
    <lineage>
        <taxon>Eukaryota</taxon>
        <taxon>Viridiplantae</taxon>
        <taxon>Streptophyta</taxon>
        <taxon>Embryophyta</taxon>
        <taxon>Tracheophyta</taxon>
        <taxon>Spermatophyta</taxon>
        <taxon>Magnoliopsida</taxon>
        <taxon>eudicotyledons</taxon>
        <taxon>Gunneridae</taxon>
        <taxon>Pentapetalae</taxon>
        <taxon>asterids</taxon>
        <taxon>campanulids</taxon>
        <taxon>Asterales</taxon>
        <taxon>Asteraceae</taxon>
        <taxon>Asteroideae</taxon>
        <taxon>Anthemideae</taxon>
        <taxon>Artemisiinae</taxon>
        <taxon>Artemisia</taxon>
    </lineage>
</organism>
<dbReference type="GO" id="GO:0016874">
    <property type="term" value="F:ligase activity"/>
    <property type="evidence" value="ECO:0007669"/>
    <property type="project" value="UniProtKB-KW"/>
</dbReference>
<dbReference type="PROSITE" id="PS00455">
    <property type="entry name" value="AMP_BINDING"/>
    <property type="match status" value="1"/>
</dbReference>
<dbReference type="EMBL" id="PKPP01015412">
    <property type="protein sequence ID" value="PWA38657.1"/>
    <property type="molecule type" value="Genomic_DNA"/>
</dbReference>
<comment type="caution">
    <text evidence="6">The sequence shown here is derived from an EMBL/GenBank/DDBJ whole genome shotgun (WGS) entry which is preliminary data.</text>
</comment>
<keyword evidence="4" id="KW-0587">Phenylpropanoid metabolism</keyword>
<name>A0A2U1KPF5_ARTAN</name>
<reference evidence="6 7" key="1">
    <citation type="journal article" date="2018" name="Mol. Plant">
        <title>The genome of Artemisia annua provides insight into the evolution of Asteraceae family and artemisinin biosynthesis.</title>
        <authorList>
            <person name="Shen Q."/>
            <person name="Zhang L."/>
            <person name="Liao Z."/>
            <person name="Wang S."/>
            <person name="Yan T."/>
            <person name="Shi P."/>
            <person name="Liu M."/>
            <person name="Fu X."/>
            <person name="Pan Q."/>
            <person name="Wang Y."/>
            <person name="Lv Z."/>
            <person name="Lu X."/>
            <person name="Zhang F."/>
            <person name="Jiang W."/>
            <person name="Ma Y."/>
            <person name="Chen M."/>
            <person name="Hao X."/>
            <person name="Li L."/>
            <person name="Tang Y."/>
            <person name="Lv G."/>
            <person name="Zhou Y."/>
            <person name="Sun X."/>
            <person name="Brodelius P.E."/>
            <person name="Rose J.K.C."/>
            <person name="Tang K."/>
        </authorList>
    </citation>
    <scope>NUCLEOTIDE SEQUENCE [LARGE SCALE GENOMIC DNA]</scope>
    <source>
        <strain evidence="7">cv. Huhao1</strain>
        <tissue evidence="6">Leaf</tissue>
    </source>
</reference>
<dbReference type="Pfam" id="PF00501">
    <property type="entry name" value="AMP-binding"/>
    <property type="match status" value="1"/>
</dbReference>
<proteinExistence type="inferred from homology"/>
<dbReference type="UniPathway" id="UPA00372">
    <property type="reaction ID" value="UER00547"/>
</dbReference>
<comment type="pathway">
    <text evidence="1">Phytoalexin biosynthesis; 3,4',5-trihydroxystilbene biosynthesis; 3,4',5-trihydroxystilbene from trans-4-coumarate: step 1/2.</text>
</comment>
<dbReference type="STRING" id="35608.A0A2U1KPF5"/>
<keyword evidence="7" id="KW-1185">Reference proteome</keyword>
<feature type="domain" description="AMP-dependent synthetase/ligase" evidence="5">
    <location>
        <begin position="136"/>
        <end position="197"/>
    </location>
</feature>
<dbReference type="PANTHER" id="PTHR43859">
    <property type="entry name" value="ACYL-ACTIVATING ENZYME"/>
    <property type="match status" value="1"/>
</dbReference>
<dbReference type="InterPro" id="IPR042099">
    <property type="entry name" value="ANL_N_sf"/>
</dbReference>
<dbReference type="Gene3D" id="3.40.50.12780">
    <property type="entry name" value="N-terminal domain of ligase-like"/>
    <property type="match status" value="1"/>
</dbReference>
<dbReference type="AlphaFoldDB" id="A0A2U1KPF5"/>
<keyword evidence="3" id="KW-0436">Ligase</keyword>
<evidence type="ECO:0000256" key="1">
    <source>
        <dbReference type="ARBA" id="ARBA00004930"/>
    </source>
</evidence>
<gene>
    <name evidence="6" type="ORF">CTI12_AA578510</name>
</gene>
<sequence length="210" mass="23236">MAMMNSNTFCQNDMVRVMARQHPEVAVTEGVSTFLIHCLSESLRRSHMLAYVCLNSGRIEEEEQLRINRDAHYAGMSSHTRISSGYRISSKTRNTSHQLPMLFNAVRYEVTSLDGLKVDQSPKGTGVTSGGIETIPGEELEEEWDAIALNYTSGTTSDPKGVVYSHCGAFLSTMSLIQGWEMGSEVAYLWSLPMFQCTLIPYDSGGSSKC</sequence>